<keyword evidence="2 11" id="KW-0812">Transmembrane</keyword>
<dbReference type="SUPFAM" id="SSF81653">
    <property type="entry name" value="Calcium ATPase, transduction domain A"/>
    <property type="match status" value="1"/>
</dbReference>
<dbReference type="Gene3D" id="3.40.50.1000">
    <property type="entry name" value="HAD superfamily/HAD-like"/>
    <property type="match status" value="1"/>
</dbReference>
<keyword evidence="10" id="KW-0479">Metal-binding</keyword>
<dbReference type="GO" id="GO:0005768">
    <property type="term" value="C:endosome"/>
    <property type="evidence" value="ECO:0007669"/>
    <property type="project" value="TreeGrafter"/>
</dbReference>
<dbReference type="InterPro" id="IPR018303">
    <property type="entry name" value="ATPase_P-typ_P_site"/>
</dbReference>
<evidence type="ECO:0000256" key="1">
    <source>
        <dbReference type="ARBA" id="ARBA00008109"/>
    </source>
</evidence>
<evidence type="ECO:0000256" key="10">
    <source>
        <dbReference type="PIRSR" id="PIRSR606539-3"/>
    </source>
</evidence>
<dbReference type="SUPFAM" id="SSF56784">
    <property type="entry name" value="HAD-like"/>
    <property type="match status" value="1"/>
</dbReference>
<feature type="binding site" evidence="9">
    <location>
        <position position="573"/>
    </location>
    <ligand>
        <name>ATP</name>
        <dbReference type="ChEBI" id="CHEBI:30616"/>
    </ligand>
</feature>
<dbReference type="OrthoDB" id="377733at2759"/>
<dbReference type="NCBIfam" id="TIGR01652">
    <property type="entry name" value="ATPase-Plipid"/>
    <property type="match status" value="1"/>
</dbReference>
<evidence type="ECO:0000313" key="16">
    <source>
        <dbReference type="Proteomes" id="UP000187455"/>
    </source>
</evidence>
<dbReference type="NCBIfam" id="TIGR01494">
    <property type="entry name" value="ATPase_P-type"/>
    <property type="match status" value="1"/>
</dbReference>
<feature type="binding site" evidence="9">
    <location>
        <position position="791"/>
    </location>
    <ligand>
        <name>ATP</name>
        <dbReference type="ChEBI" id="CHEBI:30616"/>
    </ligand>
</feature>
<comment type="caution">
    <text evidence="11">Lacks conserved residue(s) required for the propagation of feature annotation.</text>
</comment>
<keyword evidence="4 11" id="KW-1133">Transmembrane helix</keyword>
<dbReference type="PRINTS" id="PR00119">
    <property type="entry name" value="CATATPASE"/>
</dbReference>
<dbReference type="GO" id="GO:0016887">
    <property type="term" value="F:ATP hydrolysis activity"/>
    <property type="evidence" value="ECO:0007669"/>
    <property type="project" value="InterPro"/>
</dbReference>
<comment type="similarity">
    <text evidence="1 11">Belongs to the cation transport ATPase (P-type) (TC 3.A.3) family. Type IV subfamily.</text>
</comment>
<dbReference type="SUPFAM" id="SSF81660">
    <property type="entry name" value="Metal cation-transporting ATPase, ATP-binding domain N"/>
    <property type="match status" value="1"/>
</dbReference>
<keyword evidence="9 11" id="KW-0067">ATP-binding</keyword>
<feature type="binding site" evidence="9">
    <location>
        <position position="985"/>
    </location>
    <ligand>
        <name>ATP</name>
        <dbReference type="ChEBI" id="CHEBI:30616"/>
    </ligand>
</feature>
<keyword evidence="5 11" id="KW-0472">Membrane</keyword>
<dbReference type="Proteomes" id="UP000187455">
    <property type="component" value="Unassembled WGS sequence"/>
</dbReference>
<comment type="caution">
    <text evidence="15">The sequence shown here is derived from an EMBL/GenBank/DDBJ whole genome shotgun (WGS) entry which is preliminary data.</text>
</comment>
<dbReference type="GO" id="GO:0006890">
    <property type="term" value="P:retrograde vesicle-mediated transport, Golgi to endoplasmic reticulum"/>
    <property type="evidence" value="ECO:0007669"/>
    <property type="project" value="TreeGrafter"/>
</dbReference>
<dbReference type="InterPro" id="IPR008250">
    <property type="entry name" value="ATPase_P-typ_transduc_dom_A_sf"/>
</dbReference>
<dbReference type="GO" id="GO:0140326">
    <property type="term" value="F:ATPase-coupled intramembrane lipid transporter activity"/>
    <property type="evidence" value="ECO:0007669"/>
    <property type="project" value="UniProtKB-EC"/>
</dbReference>
<dbReference type="InterPro" id="IPR032631">
    <property type="entry name" value="P-type_ATPase_N"/>
</dbReference>
<feature type="binding site" evidence="9">
    <location>
        <position position="873"/>
    </location>
    <ligand>
        <name>ATP</name>
        <dbReference type="ChEBI" id="CHEBI:30616"/>
    </ligand>
</feature>
<feature type="binding site" evidence="10">
    <location>
        <position position="985"/>
    </location>
    <ligand>
        <name>Mg(2+)</name>
        <dbReference type="ChEBI" id="CHEBI:18420"/>
    </ligand>
</feature>
<dbReference type="Pfam" id="PF00122">
    <property type="entry name" value="E1-E2_ATPase"/>
    <property type="match status" value="1"/>
</dbReference>
<comment type="cofactor">
    <cofactor evidence="10">
        <name>Mg(2+)</name>
        <dbReference type="ChEBI" id="CHEBI:18420"/>
    </cofactor>
</comment>
<feature type="binding site" evidence="9">
    <location>
        <position position="961"/>
    </location>
    <ligand>
        <name>ATP</name>
        <dbReference type="ChEBI" id="CHEBI:30616"/>
    </ligand>
</feature>
<dbReference type="InterPro" id="IPR044492">
    <property type="entry name" value="P_typ_ATPase_HD_dom"/>
</dbReference>
<dbReference type="InterPro" id="IPR059000">
    <property type="entry name" value="ATPase_P-type_domA"/>
</dbReference>
<feature type="compositionally biased region" description="Polar residues" evidence="12">
    <location>
        <begin position="124"/>
        <end position="147"/>
    </location>
</feature>
<dbReference type="SFLD" id="SFLDS00003">
    <property type="entry name" value="Haloacid_Dehalogenase"/>
    <property type="match status" value="1"/>
</dbReference>
<evidence type="ECO:0000256" key="9">
    <source>
        <dbReference type="PIRSR" id="PIRSR606539-2"/>
    </source>
</evidence>
<evidence type="ECO:0000259" key="13">
    <source>
        <dbReference type="Pfam" id="PF00122"/>
    </source>
</evidence>
<feature type="binding site" evidence="10">
    <location>
        <position position="981"/>
    </location>
    <ligand>
        <name>Mg(2+)</name>
        <dbReference type="ChEBI" id="CHEBI:18420"/>
    </ligand>
</feature>
<feature type="binding site" evidence="9">
    <location>
        <position position="984"/>
    </location>
    <ligand>
        <name>ATP</name>
        <dbReference type="ChEBI" id="CHEBI:30616"/>
    </ligand>
</feature>
<evidence type="ECO:0000256" key="7">
    <source>
        <dbReference type="ARBA" id="ARBA00049128"/>
    </source>
</evidence>
<evidence type="ECO:0000256" key="8">
    <source>
        <dbReference type="PIRSR" id="PIRSR606539-1"/>
    </source>
</evidence>
<evidence type="ECO:0000256" key="11">
    <source>
        <dbReference type="RuleBase" id="RU362033"/>
    </source>
</evidence>
<evidence type="ECO:0000313" key="15">
    <source>
        <dbReference type="EMBL" id="OLY79957.1"/>
    </source>
</evidence>
<dbReference type="InterPro" id="IPR001757">
    <property type="entry name" value="P_typ_ATPase"/>
</dbReference>
<dbReference type="STRING" id="133383.A0A1R0GSU0"/>
<dbReference type="PROSITE" id="PS00154">
    <property type="entry name" value="ATPASE_E1_E2"/>
    <property type="match status" value="1"/>
</dbReference>
<feature type="non-terminal residue" evidence="15">
    <location>
        <position position="999"/>
    </location>
</feature>
<dbReference type="SUPFAM" id="SSF81665">
    <property type="entry name" value="Calcium ATPase, transmembrane domain M"/>
    <property type="match status" value="1"/>
</dbReference>
<feature type="binding site" evidence="10">
    <location>
        <position position="571"/>
    </location>
    <ligand>
        <name>Mg(2+)</name>
        <dbReference type="ChEBI" id="CHEBI:18420"/>
    </ligand>
</feature>
<evidence type="ECO:0000256" key="3">
    <source>
        <dbReference type="ARBA" id="ARBA00022967"/>
    </source>
</evidence>
<evidence type="ECO:0000256" key="6">
    <source>
        <dbReference type="ARBA" id="ARBA00034036"/>
    </source>
</evidence>
<dbReference type="AlphaFoldDB" id="A0A1R0GSU0"/>
<evidence type="ECO:0000256" key="4">
    <source>
        <dbReference type="ARBA" id="ARBA00022989"/>
    </source>
</evidence>
<feature type="active site" description="4-aspartylphosphate intermediate" evidence="8">
    <location>
        <position position="571"/>
    </location>
</feature>
<dbReference type="InterPro" id="IPR036412">
    <property type="entry name" value="HAD-like_sf"/>
</dbReference>
<dbReference type="InterPro" id="IPR006539">
    <property type="entry name" value="P-type_ATPase_IV"/>
</dbReference>
<dbReference type="GO" id="GO:0045332">
    <property type="term" value="P:phospholipid translocation"/>
    <property type="evidence" value="ECO:0007669"/>
    <property type="project" value="TreeGrafter"/>
</dbReference>
<organism evidence="15 16">
    <name type="scientific">Smittium mucronatum</name>
    <dbReference type="NCBI Taxonomy" id="133383"/>
    <lineage>
        <taxon>Eukaryota</taxon>
        <taxon>Fungi</taxon>
        <taxon>Fungi incertae sedis</taxon>
        <taxon>Zoopagomycota</taxon>
        <taxon>Kickxellomycotina</taxon>
        <taxon>Harpellomycetes</taxon>
        <taxon>Harpellales</taxon>
        <taxon>Legeriomycetaceae</taxon>
        <taxon>Smittium</taxon>
    </lineage>
</organism>
<dbReference type="EC" id="7.6.2.1" evidence="11"/>
<feature type="domain" description="P-type ATPase N-terminal" evidence="14">
    <location>
        <begin position="206"/>
        <end position="269"/>
    </location>
</feature>
<dbReference type="Gene3D" id="3.40.1110.10">
    <property type="entry name" value="Calcium-transporting ATPase, cytoplasmic domain N"/>
    <property type="match status" value="1"/>
</dbReference>
<keyword evidence="3 11" id="KW-1278">Translocase</keyword>
<sequence length="999" mass="113005">MNLVYLVQPISAIVCDGVRWATANTPPITVGRSKSGSVYKKRLVLNLPSTHFFIRTITSLQLPTSPSTIESLILQTSIPTPISPVSIPLFKPPEKTTHIIYNTLNMRSNRFNRIKNPPEVIQMDTFNSSPHSSLVSSTDEPLSNLSANTKRRENNSLLPKSSFQDHSIYHVNNSPSPSNLSFDDPINDFSSQTANESSSNNIRLINFNEPVAKRKKYPSNKISNNRYNIITFLPKILYEQFKYFLNLYFLVVALSQFIPKLKIGYTITYVGPLIFVLFVTMLQELYDDYLRRVRDNQVNSQTFPVLRAEFNSSFREIPSSKILVGDFISITKNQRIPADIILLKTTEQGGSCFVRTDQLDGETDWKHKTAVSLTQNIDNDLDLLSLIGQVEIELPRKDIYSFSGNVTANSILEPENPNTDFLNTQTHKTVGIDVNNTIWKDMTLASGSAIGFVIYTGKETRSEMNTSLPRTKIGILDGEVNFLTKILFIVTLVISFFLVLLDGFRGSWLITMFRFLILFSSIIPISLRVNLDLGKAYYGYQIQHDSDIPDTIVRTSSIPEELGRLEYLVTDKTGTLTCNEMRMMRIHLGNISYNIDTMDEVRDQLEYYKNMLVSSSSVLPGLDSSANEEFHNISFDQYNENNHEFRAERVKQTFQVAECLALCHNVTPTTEVSEGSDAEIITSDNVEYTASSPDEIAIVEWTSSVGLTLIRRSSDGSEIDLDFFGIKLEYHVLDIIPFTSESKRMGIVIRNLKTNEISFIQKGADSVMLRIINRNDWVEEEVSNMAREGLRTLIVGRKVLQEHDYLEYKKAMDIAKQKMQMRKTHIEKVISEYLEFDLDVLCVTGVEDKLQPDVQTTLEQMRNAGFKIWMLTGDKVETAICIAISTKLVEKTSRFKVLSSFTDHLELKYELDMLSNLNHKVCLVIDGQSLQLCLENYPKEFVEIAAKLECVVCCRCSPTQKGEIVVLIQKVTKRLVVAIGDGGNDVGMIQVANVGIGLM</sequence>
<feature type="binding site" evidence="9">
    <location>
        <position position="872"/>
    </location>
    <ligand>
        <name>ATP</name>
        <dbReference type="ChEBI" id="CHEBI:30616"/>
    </ligand>
</feature>
<evidence type="ECO:0000256" key="2">
    <source>
        <dbReference type="ARBA" id="ARBA00022692"/>
    </source>
</evidence>
<comment type="subcellular location">
    <subcellularLocation>
        <location evidence="11">Membrane</location>
        <topology evidence="11">Multi-pass membrane protein</topology>
    </subcellularLocation>
</comment>
<feature type="binding site" evidence="9">
    <location>
        <position position="955"/>
    </location>
    <ligand>
        <name>ATP</name>
        <dbReference type="ChEBI" id="CHEBI:30616"/>
    </ligand>
</feature>
<dbReference type="GO" id="GO:0000287">
    <property type="term" value="F:magnesium ion binding"/>
    <property type="evidence" value="ECO:0007669"/>
    <property type="project" value="UniProtKB-UniRule"/>
</dbReference>
<feature type="domain" description="P-type ATPase A" evidence="13">
    <location>
        <begin position="311"/>
        <end position="459"/>
    </location>
</feature>
<dbReference type="Pfam" id="PF00702">
    <property type="entry name" value="Hydrolase"/>
    <property type="match status" value="1"/>
</dbReference>
<name>A0A1R0GSU0_9FUNG</name>
<feature type="binding site" evidence="9">
    <location>
        <position position="874"/>
    </location>
    <ligand>
        <name>ATP</name>
        <dbReference type="ChEBI" id="CHEBI:30616"/>
    </ligand>
</feature>
<feature type="binding site" evidence="9">
    <location>
        <position position="572"/>
    </location>
    <ligand>
        <name>ATP</name>
        <dbReference type="ChEBI" id="CHEBI:30616"/>
    </ligand>
</feature>
<keyword evidence="10 11" id="KW-0460">Magnesium</keyword>
<keyword evidence="16" id="KW-1185">Reference proteome</keyword>
<gene>
    <name evidence="15" type="ORF">AYI68_g5958</name>
</gene>
<accession>A0A1R0GSU0</accession>
<dbReference type="GO" id="GO:0005802">
    <property type="term" value="C:trans-Golgi network"/>
    <property type="evidence" value="ECO:0007669"/>
    <property type="project" value="TreeGrafter"/>
</dbReference>
<keyword evidence="9 11" id="KW-0547">Nucleotide-binding</keyword>
<evidence type="ECO:0000256" key="5">
    <source>
        <dbReference type="ARBA" id="ARBA00023136"/>
    </source>
</evidence>
<reference evidence="15 16" key="1">
    <citation type="journal article" date="2016" name="Mol. Biol. Evol.">
        <title>Genome-Wide Survey of Gut Fungi (Harpellales) Reveals the First Horizontally Transferred Ubiquitin Gene from a Mosquito Host.</title>
        <authorList>
            <person name="Wang Y."/>
            <person name="White M.M."/>
            <person name="Kvist S."/>
            <person name="Moncalvo J.M."/>
        </authorList>
    </citation>
    <scope>NUCLEOTIDE SEQUENCE [LARGE SCALE GENOMIC DNA]</scope>
    <source>
        <strain evidence="15 16">ALG-7-W6</strain>
    </source>
</reference>
<protein>
    <recommendedName>
        <fullName evidence="11">Phospholipid-transporting ATPase</fullName>
        <ecNumber evidence="11">7.6.2.1</ecNumber>
    </recommendedName>
</protein>
<dbReference type="InterPro" id="IPR023299">
    <property type="entry name" value="ATPase_P-typ_cyto_dom_N"/>
</dbReference>
<feature type="transmembrane region" description="Helical" evidence="11">
    <location>
        <begin position="482"/>
        <end position="501"/>
    </location>
</feature>
<comment type="catalytic activity">
    <reaction evidence="6 11">
        <text>ATP + H2O + phospholipidSide 1 = ADP + phosphate + phospholipidSide 2.</text>
        <dbReference type="EC" id="7.6.2.1"/>
    </reaction>
</comment>
<comment type="catalytic activity">
    <reaction evidence="7">
        <text>a 1,2-diacyl-sn-glycero-3-phosphoethanolamine(out) + ATP + H2O = a 1,2-diacyl-sn-glycero-3-phosphoethanolamine(in) + ADP + phosphate + H(+)</text>
        <dbReference type="Rhea" id="RHEA:66132"/>
        <dbReference type="ChEBI" id="CHEBI:15377"/>
        <dbReference type="ChEBI" id="CHEBI:15378"/>
        <dbReference type="ChEBI" id="CHEBI:30616"/>
        <dbReference type="ChEBI" id="CHEBI:43474"/>
        <dbReference type="ChEBI" id="CHEBI:64612"/>
        <dbReference type="ChEBI" id="CHEBI:456216"/>
    </reaction>
    <physiologicalReaction direction="left-to-right" evidence="7">
        <dbReference type="Rhea" id="RHEA:66133"/>
    </physiologicalReaction>
</comment>
<dbReference type="SFLD" id="SFLDG00002">
    <property type="entry name" value="C1.7:_P-type_atpase_like"/>
    <property type="match status" value="1"/>
</dbReference>
<evidence type="ECO:0000256" key="12">
    <source>
        <dbReference type="SAM" id="MobiDB-lite"/>
    </source>
</evidence>
<proteinExistence type="inferred from homology"/>
<feature type="binding site" evidence="9">
    <location>
        <position position="738"/>
    </location>
    <ligand>
        <name>ATP</name>
        <dbReference type="ChEBI" id="CHEBI:30616"/>
    </ligand>
</feature>
<dbReference type="GO" id="GO:0005524">
    <property type="term" value="F:ATP binding"/>
    <property type="evidence" value="ECO:0007669"/>
    <property type="project" value="UniProtKB-UniRule"/>
</dbReference>
<feature type="transmembrane region" description="Helical" evidence="11">
    <location>
        <begin position="264"/>
        <end position="282"/>
    </location>
</feature>
<feature type="binding site" evidence="9">
    <location>
        <position position="571"/>
    </location>
    <ligand>
        <name>ATP</name>
        <dbReference type="ChEBI" id="CHEBI:30616"/>
    </ligand>
</feature>
<dbReference type="SFLD" id="SFLDF00027">
    <property type="entry name" value="p-type_atpase"/>
    <property type="match status" value="1"/>
</dbReference>
<dbReference type="PANTHER" id="PTHR24092">
    <property type="entry name" value="PROBABLE PHOSPHOLIPID-TRANSPORTING ATPASE"/>
    <property type="match status" value="1"/>
</dbReference>
<dbReference type="InterPro" id="IPR023214">
    <property type="entry name" value="HAD_sf"/>
</dbReference>
<dbReference type="Gene3D" id="2.70.150.10">
    <property type="entry name" value="Calcium-transporting ATPase, cytoplasmic transduction domain A"/>
    <property type="match status" value="1"/>
</dbReference>
<evidence type="ECO:0000259" key="14">
    <source>
        <dbReference type="Pfam" id="PF16209"/>
    </source>
</evidence>
<feature type="binding site" evidence="9">
    <location>
        <position position="762"/>
    </location>
    <ligand>
        <name>ATP</name>
        <dbReference type="ChEBI" id="CHEBI:30616"/>
    </ligand>
</feature>
<dbReference type="PANTHER" id="PTHR24092:SF5">
    <property type="entry name" value="PHOSPHOLIPID-TRANSPORTING ATPASE"/>
    <property type="match status" value="1"/>
</dbReference>
<dbReference type="GO" id="GO:0005886">
    <property type="term" value="C:plasma membrane"/>
    <property type="evidence" value="ECO:0007669"/>
    <property type="project" value="TreeGrafter"/>
</dbReference>
<feature type="region of interest" description="Disordered" evidence="12">
    <location>
        <begin position="122"/>
        <end position="147"/>
    </location>
</feature>
<feature type="binding site" evidence="10">
    <location>
        <position position="573"/>
    </location>
    <ligand>
        <name>Mg(2+)</name>
        <dbReference type="ChEBI" id="CHEBI:18420"/>
    </ligand>
</feature>
<dbReference type="EMBL" id="LSSL01003924">
    <property type="protein sequence ID" value="OLY79957.1"/>
    <property type="molecule type" value="Genomic_DNA"/>
</dbReference>
<dbReference type="Pfam" id="PF16209">
    <property type="entry name" value="PhoLip_ATPase_N"/>
    <property type="match status" value="1"/>
</dbReference>
<dbReference type="GO" id="GO:0006897">
    <property type="term" value="P:endocytosis"/>
    <property type="evidence" value="ECO:0007669"/>
    <property type="project" value="TreeGrafter"/>
</dbReference>
<dbReference type="InterPro" id="IPR023298">
    <property type="entry name" value="ATPase_P-typ_TM_dom_sf"/>
</dbReference>
<feature type="binding site" evidence="9">
    <location>
        <position position="695"/>
    </location>
    <ligand>
        <name>ATP</name>
        <dbReference type="ChEBI" id="CHEBI:30616"/>
    </ligand>
</feature>